<dbReference type="Pfam" id="PF03737">
    <property type="entry name" value="RraA-like"/>
    <property type="match status" value="1"/>
</dbReference>
<sequence>MAVIVHPSSGATAVGAEIEAWRLIPVAVAVDLVRDDGQIDPAIRPLNPPGRQPRLFGRAVTAHCEPPDFGAVVHALDIVGAGDVLMISAAGNADVAMVGEILGGYLRHRRAVRIRAKLFCHERRYDPARRAPGCNSLLEHR</sequence>
<dbReference type="InterPro" id="IPR036704">
    <property type="entry name" value="RraA/RraA-like_sf"/>
</dbReference>
<dbReference type="AlphaFoldDB" id="A0A1G6E483"/>
<dbReference type="OrthoDB" id="9812532at2"/>
<evidence type="ECO:0000256" key="1">
    <source>
        <dbReference type="PIRSR" id="PIRSR605493-1"/>
    </source>
</evidence>
<dbReference type="GO" id="GO:0008168">
    <property type="term" value="F:methyltransferase activity"/>
    <property type="evidence" value="ECO:0007669"/>
    <property type="project" value="UniProtKB-KW"/>
</dbReference>
<dbReference type="Gene3D" id="3.50.30.40">
    <property type="entry name" value="Ribonuclease E inhibitor RraA/RraA-like"/>
    <property type="match status" value="1"/>
</dbReference>
<reference evidence="2 3" key="1">
    <citation type="submission" date="2016-10" db="EMBL/GenBank/DDBJ databases">
        <authorList>
            <person name="de Groot N.N."/>
        </authorList>
    </citation>
    <scope>NUCLEOTIDE SEQUENCE [LARGE SCALE GENOMIC DNA]</scope>
    <source>
        <strain evidence="2 3">ATCC 35022</strain>
    </source>
</reference>
<evidence type="ECO:0000313" key="2">
    <source>
        <dbReference type="EMBL" id="SDB52259.1"/>
    </source>
</evidence>
<dbReference type="EMBL" id="FMXQ01000010">
    <property type="protein sequence ID" value="SDB52259.1"/>
    <property type="molecule type" value="Genomic_DNA"/>
</dbReference>
<keyword evidence="2" id="KW-0489">Methyltransferase</keyword>
<dbReference type="RefSeq" id="WP_090879431.1">
    <property type="nucleotide sequence ID" value="NZ_FMXQ01000010.1"/>
</dbReference>
<gene>
    <name evidence="2" type="ORF">SAMN02982931_04093</name>
</gene>
<feature type="binding site" evidence="1">
    <location>
        <begin position="99"/>
        <end position="102"/>
    </location>
    <ligand>
        <name>substrate</name>
    </ligand>
</feature>
<protein>
    <submittedName>
        <fullName evidence="2">Demethylmenaquinone methyltransferase</fullName>
    </submittedName>
</protein>
<dbReference type="STRING" id="665467.SAMN02982931_04093"/>
<dbReference type="Proteomes" id="UP000199071">
    <property type="component" value="Unassembled WGS sequence"/>
</dbReference>
<evidence type="ECO:0000313" key="3">
    <source>
        <dbReference type="Proteomes" id="UP000199071"/>
    </source>
</evidence>
<organism evidence="2 3">
    <name type="scientific">Bauldia litoralis</name>
    <dbReference type="NCBI Taxonomy" id="665467"/>
    <lineage>
        <taxon>Bacteria</taxon>
        <taxon>Pseudomonadati</taxon>
        <taxon>Pseudomonadota</taxon>
        <taxon>Alphaproteobacteria</taxon>
        <taxon>Hyphomicrobiales</taxon>
        <taxon>Kaistiaceae</taxon>
        <taxon>Bauldia</taxon>
    </lineage>
</organism>
<keyword evidence="3" id="KW-1185">Reference proteome</keyword>
<accession>A0A1G6E483</accession>
<dbReference type="GO" id="GO:0032259">
    <property type="term" value="P:methylation"/>
    <property type="evidence" value="ECO:0007669"/>
    <property type="project" value="UniProtKB-KW"/>
</dbReference>
<dbReference type="InterPro" id="IPR005493">
    <property type="entry name" value="RraA/RraA-like"/>
</dbReference>
<proteinExistence type="predicted"/>
<name>A0A1G6E483_9HYPH</name>
<keyword evidence="2" id="KW-0808">Transferase</keyword>
<dbReference type="SUPFAM" id="SSF89562">
    <property type="entry name" value="RraA-like"/>
    <property type="match status" value="1"/>
</dbReference>